<keyword evidence="3" id="KW-1185">Reference proteome</keyword>
<dbReference type="InterPro" id="IPR029068">
    <property type="entry name" value="Glyas_Bleomycin-R_OHBP_Dase"/>
</dbReference>
<evidence type="ECO:0000313" key="2">
    <source>
        <dbReference type="EMBL" id="GAT68257.1"/>
    </source>
</evidence>
<dbReference type="PROSITE" id="PS51819">
    <property type="entry name" value="VOC"/>
    <property type="match status" value="1"/>
</dbReference>
<dbReference type="InterPro" id="IPR052164">
    <property type="entry name" value="Anthracycline_SecMetBiosynth"/>
</dbReference>
<dbReference type="STRING" id="161355.PS9374_03919"/>
<name>A0A171DFM3_9ACTN</name>
<dbReference type="EMBL" id="BDCX01000009">
    <property type="protein sequence ID" value="GAT68257.1"/>
    <property type="molecule type" value="Genomic_DNA"/>
</dbReference>
<dbReference type="InterPro" id="IPR037523">
    <property type="entry name" value="VOC_core"/>
</dbReference>
<reference evidence="2 3" key="1">
    <citation type="journal article" date="2016" name="Genome Announc.">
        <title>Draft Genome Sequence of Planomonospora sphaerica JCM9374, a Rare Actinomycete.</title>
        <authorList>
            <person name="Dohra H."/>
            <person name="Suzuki T."/>
            <person name="Inoue Y."/>
            <person name="Kodani S."/>
        </authorList>
    </citation>
    <scope>NUCLEOTIDE SEQUENCE [LARGE SCALE GENOMIC DNA]</scope>
    <source>
        <strain evidence="2 3">JCM 9374</strain>
    </source>
</reference>
<dbReference type="PANTHER" id="PTHR33993">
    <property type="entry name" value="GLYOXALASE-RELATED"/>
    <property type="match status" value="1"/>
</dbReference>
<dbReference type="AlphaFoldDB" id="A0A171DFM3"/>
<dbReference type="RefSeq" id="WP_068898640.1">
    <property type="nucleotide sequence ID" value="NZ_BDCX01000009.1"/>
</dbReference>
<accession>A0A171DFM3</accession>
<dbReference type="Proteomes" id="UP000077701">
    <property type="component" value="Unassembled WGS sequence"/>
</dbReference>
<proteinExistence type="predicted"/>
<gene>
    <name evidence="2" type="ORF">PS9374_03919</name>
</gene>
<evidence type="ECO:0000259" key="1">
    <source>
        <dbReference type="PROSITE" id="PS51819"/>
    </source>
</evidence>
<sequence>MINTVAWFEIATDDPQGAEKFYGELFGWSFATDEGSAKNGMDYRLVGYPGGDGPRGGLYASGGAFPGHAVFSVVVADTEAACARVESLGGEVVRKVVGNEHGPDFAYVRDVSGNLFGVFTPPGAAAGA</sequence>
<dbReference type="Pfam" id="PF00903">
    <property type="entry name" value="Glyoxalase"/>
    <property type="match status" value="1"/>
</dbReference>
<dbReference type="Gene3D" id="3.10.180.10">
    <property type="entry name" value="2,3-Dihydroxybiphenyl 1,2-Dioxygenase, domain 1"/>
    <property type="match status" value="1"/>
</dbReference>
<organism evidence="2 3">
    <name type="scientific">Planomonospora sphaerica</name>
    <dbReference type="NCBI Taxonomy" id="161355"/>
    <lineage>
        <taxon>Bacteria</taxon>
        <taxon>Bacillati</taxon>
        <taxon>Actinomycetota</taxon>
        <taxon>Actinomycetes</taxon>
        <taxon>Streptosporangiales</taxon>
        <taxon>Streptosporangiaceae</taxon>
        <taxon>Planomonospora</taxon>
    </lineage>
</organism>
<dbReference type="InterPro" id="IPR004360">
    <property type="entry name" value="Glyas_Fos-R_dOase_dom"/>
</dbReference>
<evidence type="ECO:0000313" key="3">
    <source>
        <dbReference type="Proteomes" id="UP000077701"/>
    </source>
</evidence>
<dbReference type="SUPFAM" id="SSF54593">
    <property type="entry name" value="Glyoxalase/Bleomycin resistance protein/Dihydroxybiphenyl dioxygenase"/>
    <property type="match status" value="1"/>
</dbReference>
<comment type="caution">
    <text evidence="2">The sequence shown here is derived from an EMBL/GenBank/DDBJ whole genome shotgun (WGS) entry which is preliminary data.</text>
</comment>
<protein>
    <submittedName>
        <fullName evidence="2">Glyoxalase</fullName>
    </submittedName>
</protein>
<feature type="domain" description="VOC" evidence="1">
    <location>
        <begin position="4"/>
        <end position="121"/>
    </location>
</feature>
<dbReference type="OrthoDB" id="9793039at2"/>
<reference evidence="3" key="2">
    <citation type="submission" date="2016-04" db="EMBL/GenBank/DDBJ databases">
        <title>Planomonospora sphaerica JCM9374 whole genome shotgun sequence.</title>
        <authorList>
            <person name="Suzuki T."/>
            <person name="Dohra H."/>
            <person name="Kodani S."/>
        </authorList>
    </citation>
    <scope>NUCLEOTIDE SEQUENCE [LARGE SCALE GENOMIC DNA]</scope>
    <source>
        <strain evidence="3">JCM 9374</strain>
    </source>
</reference>